<protein>
    <submittedName>
        <fullName evidence="5">Xanthine dehydrogenase family protein subunit M</fullName>
    </submittedName>
</protein>
<dbReference type="Gene3D" id="3.30.43.10">
    <property type="entry name" value="Uridine Diphospho-n-acetylenolpyruvylglucosamine Reductase, domain 2"/>
    <property type="match status" value="1"/>
</dbReference>
<accession>A0A4D7YVV2</accession>
<dbReference type="SUPFAM" id="SSF55447">
    <property type="entry name" value="CO dehydrogenase flavoprotein C-terminal domain-like"/>
    <property type="match status" value="1"/>
</dbReference>
<reference evidence="5 6" key="1">
    <citation type="submission" date="2019-04" db="EMBL/GenBank/DDBJ databases">
        <title>Complete genome sequence of Agrobacterium tumefaciens CFBP7129.</title>
        <authorList>
            <person name="Haryono M."/>
            <person name="Lin Y.-C."/>
            <person name="Lai E.-M."/>
            <person name="Kuo C.-H."/>
        </authorList>
    </citation>
    <scope>NUCLEOTIDE SEQUENCE [LARGE SCALE GENOMIC DNA]</scope>
    <source>
        <strain evidence="5 6">CFBP7129</strain>
        <plasmid evidence="6">patcfbp7129b</plasmid>
    </source>
</reference>
<dbReference type="InterPro" id="IPR016166">
    <property type="entry name" value="FAD-bd_PCMH"/>
</dbReference>
<dbReference type="GO" id="GO:0016491">
    <property type="term" value="F:oxidoreductase activity"/>
    <property type="evidence" value="ECO:0007669"/>
    <property type="project" value="UniProtKB-KW"/>
</dbReference>
<dbReference type="InterPro" id="IPR036318">
    <property type="entry name" value="FAD-bd_PCMH-like_sf"/>
</dbReference>
<sequence>MKPAPFDYLAASSIKEVTDALASAGGDGKIIAGGQSLMPMINFRLVKPSILIDINRIPGLDRIEKRGDRLRIGALVRHYMTASDSLVERHVPVLHDAMHHVAHLTVRNRGTFCGSVCHADPAAEMPMMTLLLNGLITASSTRGERQISAPDFYVGSLMSTLEADEFVTSIELDTLPPDTGWGFEEFSKRHGDFGLACVAATVRVKDGLAVDTRFALMGVGETPLRLAAIEAMIDGQVVSEALLEQVCEALNDLLQPSTDLHASADYRRHLAGALARRALRDAWSRANLREGKTDE</sequence>
<dbReference type="PANTHER" id="PTHR42659">
    <property type="entry name" value="XANTHINE DEHYDROGENASE SUBUNIT C-RELATED"/>
    <property type="match status" value="1"/>
</dbReference>
<evidence type="ECO:0000256" key="2">
    <source>
        <dbReference type="ARBA" id="ARBA00022827"/>
    </source>
</evidence>
<gene>
    <name evidence="5" type="ORF">CFBP7129_28495</name>
</gene>
<dbReference type="RefSeq" id="WP_137006429.1">
    <property type="nucleotide sequence ID" value="NZ_CP039925.1"/>
</dbReference>
<dbReference type="SMART" id="SM01092">
    <property type="entry name" value="CO_deh_flav_C"/>
    <property type="match status" value="1"/>
</dbReference>
<dbReference type="Gene3D" id="3.30.390.50">
    <property type="entry name" value="CO dehydrogenase flavoprotein, C-terminal domain"/>
    <property type="match status" value="1"/>
</dbReference>
<dbReference type="Gene3D" id="3.30.465.10">
    <property type="match status" value="1"/>
</dbReference>
<dbReference type="AlphaFoldDB" id="A0A4D7YVV2"/>
<dbReference type="Proteomes" id="UP000298649">
    <property type="component" value="Plasmid pAtCFBP7129b"/>
</dbReference>
<dbReference type="PROSITE" id="PS51387">
    <property type="entry name" value="FAD_PCMH"/>
    <property type="match status" value="1"/>
</dbReference>
<dbReference type="PANTHER" id="PTHR42659:SF2">
    <property type="entry name" value="XANTHINE DEHYDROGENASE SUBUNIT C-RELATED"/>
    <property type="match status" value="1"/>
</dbReference>
<dbReference type="Pfam" id="PF03450">
    <property type="entry name" value="CO_deh_flav_C"/>
    <property type="match status" value="1"/>
</dbReference>
<feature type="domain" description="FAD-binding PCMH-type" evidence="4">
    <location>
        <begin position="1"/>
        <end position="177"/>
    </location>
</feature>
<evidence type="ECO:0000259" key="4">
    <source>
        <dbReference type="PROSITE" id="PS51387"/>
    </source>
</evidence>
<keyword evidence="2" id="KW-0274">FAD</keyword>
<evidence type="ECO:0000256" key="3">
    <source>
        <dbReference type="ARBA" id="ARBA00023002"/>
    </source>
</evidence>
<name>A0A4D7YVV2_AGRTU</name>
<keyword evidence="5" id="KW-0614">Plasmid</keyword>
<proteinExistence type="predicted"/>
<evidence type="ECO:0000313" key="6">
    <source>
        <dbReference type="Proteomes" id="UP000298649"/>
    </source>
</evidence>
<dbReference type="InterPro" id="IPR016167">
    <property type="entry name" value="FAD-bd_PCMH_sub1"/>
</dbReference>
<dbReference type="InterPro" id="IPR051312">
    <property type="entry name" value="Diverse_Substr_Oxidored"/>
</dbReference>
<dbReference type="GO" id="GO:0071949">
    <property type="term" value="F:FAD binding"/>
    <property type="evidence" value="ECO:0007669"/>
    <property type="project" value="InterPro"/>
</dbReference>
<dbReference type="InterPro" id="IPR002346">
    <property type="entry name" value="Mopterin_DH_FAD-bd"/>
</dbReference>
<dbReference type="SUPFAM" id="SSF56176">
    <property type="entry name" value="FAD-binding/transporter-associated domain-like"/>
    <property type="match status" value="1"/>
</dbReference>
<dbReference type="InterPro" id="IPR036683">
    <property type="entry name" value="CO_DH_flav_C_dom_sf"/>
</dbReference>
<dbReference type="EMBL" id="CP039925">
    <property type="protein sequence ID" value="QCL98126.1"/>
    <property type="molecule type" value="Genomic_DNA"/>
</dbReference>
<dbReference type="InterPro" id="IPR016169">
    <property type="entry name" value="FAD-bd_PCMH_sub2"/>
</dbReference>
<evidence type="ECO:0000313" key="5">
    <source>
        <dbReference type="EMBL" id="QCL98126.1"/>
    </source>
</evidence>
<dbReference type="InterPro" id="IPR005107">
    <property type="entry name" value="CO_DH_flav_C"/>
</dbReference>
<evidence type="ECO:0000256" key="1">
    <source>
        <dbReference type="ARBA" id="ARBA00022630"/>
    </source>
</evidence>
<keyword evidence="3" id="KW-0560">Oxidoreductase</keyword>
<geneLocation type="plasmid" evidence="6">
    <name>patcfbp7129b</name>
</geneLocation>
<dbReference type="Pfam" id="PF00941">
    <property type="entry name" value="FAD_binding_5"/>
    <property type="match status" value="1"/>
</dbReference>
<keyword evidence="1" id="KW-0285">Flavoprotein</keyword>
<organism evidence="5 6">
    <name type="scientific">Agrobacterium tumefaciens</name>
    <dbReference type="NCBI Taxonomy" id="358"/>
    <lineage>
        <taxon>Bacteria</taxon>
        <taxon>Pseudomonadati</taxon>
        <taxon>Pseudomonadota</taxon>
        <taxon>Alphaproteobacteria</taxon>
        <taxon>Hyphomicrobiales</taxon>
        <taxon>Rhizobiaceae</taxon>
        <taxon>Rhizobium/Agrobacterium group</taxon>
        <taxon>Agrobacterium</taxon>
        <taxon>Agrobacterium tumefaciens complex</taxon>
    </lineage>
</organism>